<dbReference type="Gene3D" id="2.60.120.260">
    <property type="entry name" value="Galactose-binding domain-like"/>
    <property type="match status" value="1"/>
</dbReference>
<feature type="domain" description="Muskelin N-terminal" evidence="5">
    <location>
        <begin position="9"/>
        <end position="202"/>
    </location>
</feature>
<dbReference type="PANTHER" id="PTHR15526">
    <property type="entry name" value="MUSKELIN"/>
    <property type="match status" value="1"/>
</dbReference>
<dbReference type="AlphaFoldDB" id="A0A2M4BCN4"/>
<evidence type="ECO:0000313" key="6">
    <source>
        <dbReference type="EMBL" id="MBW50578.1"/>
    </source>
</evidence>
<accession>A0A2M4BCN4</accession>
<evidence type="ECO:0000259" key="5">
    <source>
        <dbReference type="Pfam" id="PF06588"/>
    </source>
</evidence>
<evidence type="ECO:0000256" key="4">
    <source>
        <dbReference type="SAM" id="Phobius"/>
    </source>
</evidence>
<dbReference type="InterPro" id="IPR010565">
    <property type="entry name" value="Muskelin_N"/>
</dbReference>
<dbReference type="InterPro" id="IPR011043">
    <property type="entry name" value="Gal_Oxase/kelch_b-propeller"/>
</dbReference>
<proteinExistence type="predicted"/>
<name>A0A2M4BCN4_9DIPT</name>
<feature type="compositionally biased region" description="Gly residues" evidence="3">
    <location>
        <begin position="826"/>
        <end position="835"/>
    </location>
</feature>
<keyword evidence="1" id="KW-0880">Kelch repeat</keyword>
<dbReference type="InterPro" id="IPR052456">
    <property type="entry name" value="CTLH_complex_component"/>
</dbReference>
<dbReference type="InterPro" id="IPR015915">
    <property type="entry name" value="Kelch-typ_b-propeller"/>
</dbReference>
<feature type="compositionally biased region" description="Low complexity" evidence="3">
    <location>
        <begin position="877"/>
        <end position="898"/>
    </location>
</feature>
<dbReference type="SUPFAM" id="SSF50965">
    <property type="entry name" value="Galactose oxidase, central domain"/>
    <property type="match status" value="1"/>
</dbReference>
<dbReference type="Pfam" id="PF06588">
    <property type="entry name" value="Muskelin_N"/>
    <property type="match status" value="1"/>
</dbReference>
<keyword evidence="4" id="KW-0472">Membrane</keyword>
<keyword evidence="4" id="KW-0812">Transmembrane</keyword>
<feature type="region of interest" description="Disordered" evidence="3">
    <location>
        <begin position="826"/>
        <end position="910"/>
    </location>
</feature>
<keyword evidence="4" id="KW-1133">Transmembrane helix</keyword>
<sequence>MAGTISDIKKLEYDIHKYSSYSSSYLPENIREDNPANQTSRWSSNTNTPPQFLILKLERPAIVTRIKFGKYEKTHVCNLRKLKILGGLEEDRMMLLFEGGLRNDSIPETFNLKHRTNSGELLPIKYIQIVPLLSWGPSFNFCIWYVELLGIEDSIFILSNLRKYNMLREIEIVRLFLKHCRQQGYVRAFNALQEETGVRLEDDKMTELHEILVNRGDFKKTEEMLIDFIASGLMDDYLARQEYKPQWSLQLTPENEPRPGRRGGHQLIIDPQTSTIYLYGGWDGNEDLSDLWSYDVRTNRWTLIHERSEQLDGPTPRACHKMVYDTSSSQIFMLGRYLDSMSRTEENINSDFYLYNTVTRTWFQICNDTSQVGGPQLVFDHQMCIDVDKQTIYVFGGRILEPKYACVTFCRFSIHPFYKPPVTVSVSLSFPALHCFCCVSLLLALICISASPSSSVAFSFEFPFWLNCVFFLSFFLSFVLFPRWLPVFDKRTSYRVSLSLRNEEETTGQYRYSGLFSYHISTNTWTHILVDCGHPSASSPHVESIRSRVTHSMLFHHKHRKLYIFGGQRGKEYMTDFLIYDVDTNELSNMTPEKNNADAKNVPQSGFTQRATIDCEKDEIYVLTSLSKEKERRDLNLNSFWLFSLAKKEWSCVYKSEHSNGENCYQKNQSTCHEPCPRYAHQIVYDSTNQVHFLFGGNPGTNSNVRLDDFWVLRLEKPNRDNILRYCKYLLRKQEYEEITKSDPLAAILYLQTKLYDIIDHSDPVQLKEFHKLASLLFKSDSCTVAGGDGMEPTSLLSHSLTGGAGGGSVVCSNASVGSASAGVVGGGGGGGGGGSKHKQPPSSNDDEDDQKGEANQAKVMRVESPKAATTEEADTSSISSMSSSDCSSSQANSSQSQTKAEQDVTAPSSMVLVKPTTDSNDTVAPAGIMGSAAAPDALGLIATPSTSRGTGGSRNRAADQQFELKIRRCLLFNKLVDLLPESLCQPKKNISDFVLL</sequence>
<feature type="transmembrane region" description="Helical" evidence="4">
    <location>
        <begin position="428"/>
        <end position="450"/>
    </location>
</feature>
<dbReference type="SUPFAM" id="SSF117281">
    <property type="entry name" value="Kelch motif"/>
    <property type="match status" value="1"/>
</dbReference>
<evidence type="ECO:0000256" key="2">
    <source>
        <dbReference type="ARBA" id="ARBA00022737"/>
    </source>
</evidence>
<evidence type="ECO:0000256" key="1">
    <source>
        <dbReference type="ARBA" id="ARBA00022441"/>
    </source>
</evidence>
<dbReference type="EMBL" id="GGFJ01001437">
    <property type="protein sequence ID" value="MBW50578.1"/>
    <property type="molecule type" value="Transcribed_RNA"/>
</dbReference>
<keyword evidence="2" id="KW-0677">Repeat</keyword>
<dbReference type="Gene3D" id="2.120.10.80">
    <property type="entry name" value="Kelch-type beta propeller"/>
    <property type="match status" value="2"/>
</dbReference>
<dbReference type="InterPro" id="IPR006594">
    <property type="entry name" value="LisH"/>
</dbReference>
<reference evidence="6" key="1">
    <citation type="submission" date="2018-01" db="EMBL/GenBank/DDBJ databases">
        <title>An insight into the sialome of Amazonian anophelines.</title>
        <authorList>
            <person name="Ribeiro J.M."/>
            <person name="Scarpassa V."/>
            <person name="Calvo E."/>
        </authorList>
    </citation>
    <scope>NUCLEOTIDE SEQUENCE</scope>
    <source>
        <tissue evidence="6">Salivary glands</tissue>
    </source>
</reference>
<organism evidence="6">
    <name type="scientific">Anopheles marajoara</name>
    <dbReference type="NCBI Taxonomy" id="58244"/>
    <lineage>
        <taxon>Eukaryota</taxon>
        <taxon>Metazoa</taxon>
        <taxon>Ecdysozoa</taxon>
        <taxon>Arthropoda</taxon>
        <taxon>Hexapoda</taxon>
        <taxon>Insecta</taxon>
        <taxon>Pterygota</taxon>
        <taxon>Neoptera</taxon>
        <taxon>Endopterygota</taxon>
        <taxon>Diptera</taxon>
        <taxon>Nematocera</taxon>
        <taxon>Culicoidea</taxon>
        <taxon>Culicidae</taxon>
        <taxon>Anophelinae</taxon>
        <taxon>Anopheles</taxon>
    </lineage>
</organism>
<dbReference type="SUPFAM" id="SSF49785">
    <property type="entry name" value="Galactose-binding domain-like"/>
    <property type="match status" value="1"/>
</dbReference>
<dbReference type="PROSITE" id="PS50896">
    <property type="entry name" value="LISH"/>
    <property type="match status" value="1"/>
</dbReference>
<dbReference type="InterPro" id="IPR008979">
    <property type="entry name" value="Galactose-bd-like_sf"/>
</dbReference>
<evidence type="ECO:0000256" key="3">
    <source>
        <dbReference type="SAM" id="MobiDB-lite"/>
    </source>
</evidence>
<dbReference type="Pfam" id="PF24681">
    <property type="entry name" value="Kelch_KLHDC2_KLHL20_DRC7"/>
    <property type="match status" value="1"/>
</dbReference>
<dbReference type="PANTHER" id="PTHR15526:SF5">
    <property type="entry name" value="MUSKELIN"/>
    <property type="match status" value="1"/>
</dbReference>
<feature type="transmembrane region" description="Helical" evidence="4">
    <location>
        <begin position="462"/>
        <end position="485"/>
    </location>
</feature>
<protein>
    <submittedName>
        <fullName evidence="6">Putative muskelin</fullName>
    </submittedName>
</protein>
<dbReference type="GO" id="GO:0005737">
    <property type="term" value="C:cytoplasm"/>
    <property type="evidence" value="ECO:0007669"/>
    <property type="project" value="TreeGrafter"/>
</dbReference>